<reference evidence="2 3" key="1">
    <citation type="submission" date="2019-01" db="EMBL/GenBank/DDBJ databases">
        <title>High-quality draft genome of. Pseudomonas songnenensis str. L103, a full-fledged denitrifier isolated from 100 meters deep aquifer in a heavily nitrogen fertilized agricultural area.</title>
        <authorList>
            <person name="Liu M."/>
            <person name="Liu B."/>
        </authorList>
    </citation>
    <scope>NUCLEOTIDE SEQUENCE [LARGE SCALE GENOMIC DNA]</scope>
    <source>
        <strain evidence="2 3">L103</strain>
    </source>
</reference>
<dbReference type="Proteomes" id="UP000282800">
    <property type="component" value="Unassembled WGS sequence"/>
</dbReference>
<dbReference type="OrthoDB" id="7033398at2"/>
<accession>A0A482UJE0</accession>
<gene>
    <name evidence="2" type="ORF">EJA06_004680</name>
</gene>
<evidence type="ECO:0000256" key="1">
    <source>
        <dbReference type="SAM" id="MobiDB-lite"/>
    </source>
</evidence>
<comment type="caution">
    <text evidence="2">The sequence shown here is derived from an EMBL/GenBank/DDBJ whole genome shotgun (WGS) entry which is preliminary data.</text>
</comment>
<evidence type="ECO:0000313" key="3">
    <source>
        <dbReference type="Proteomes" id="UP000282800"/>
    </source>
</evidence>
<feature type="region of interest" description="Disordered" evidence="1">
    <location>
        <begin position="1"/>
        <end position="30"/>
    </location>
</feature>
<organism evidence="2 3">
    <name type="scientific">Pseudomonas songnenensis</name>
    <dbReference type="NCBI Taxonomy" id="1176259"/>
    <lineage>
        <taxon>Bacteria</taxon>
        <taxon>Pseudomonadati</taxon>
        <taxon>Pseudomonadota</taxon>
        <taxon>Gammaproteobacteria</taxon>
        <taxon>Pseudomonadales</taxon>
        <taxon>Pseudomonadaceae</taxon>
        <taxon>Pseudomonas</taxon>
    </lineage>
</organism>
<proteinExistence type="predicted"/>
<name>A0A482UJE0_9PSED</name>
<sequence>MEQGRRAAGRALEDARRAGGQQMEATRRGEAVAEDINSLVRPQRQARTLPRVTPVGALPAQRSSADYKAPANTGTAGIASPLIEGAAGEGATLAREYYAGITLTSSDGLISLDVEPLKKLTMRDANGEPVVMEFAQP</sequence>
<feature type="region of interest" description="Disordered" evidence="1">
    <location>
        <begin position="47"/>
        <end position="77"/>
    </location>
</feature>
<protein>
    <submittedName>
        <fullName evidence="2">Uncharacterized protein</fullName>
    </submittedName>
</protein>
<dbReference type="EMBL" id="RWYU02000002">
    <property type="protein sequence ID" value="RYJ63640.1"/>
    <property type="molecule type" value="Genomic_DNA"/>
</dbReference>
<dbReference type="AlphaFoldDB" id="A0A482UJE0"/>
<evidence type="ECO:0000313" key="2">
    <source>
        <dbReference type="EMBL" id="RYJ63640.1"/>
    </source>
</evidence>